<evidence type="ECO:0000313" key="4">
    <source>
        <dbReference type="Proteomes" id="UP000567179"/>
    </source>
</evidence>
<evidence type="ECO:0000256" key="2">
    <source>
        <dbReference type="SAM" id="Phobius"/>
    </source>
</evidence>
<keyword evidence="4" id="KW-1185">Reference proteome</keyword>
<proteinExistence type="predicted"/>
<reference evidence="3 4" key="1">
    <citation type="journal article" date="2020" name="ISME J.">
        <title>Uncovering the hidden diversity of litter-decomposition mechanisms in mushroom-forming fungi.</title>
        <authorList>
            <person name="Floudas D."/>
            <person name="Bentzer J."/>
            <person name="Ahren D."/>
            <person name="Johansson T."/>
            <person name="Persson P."/>
            <person name="Tunlid A."/>
        </authorList>
    </citation>
    <scope>NUCLEOTIDE SEQUENCE [LARGE SCALE GENOMIC DNA]</scope>
    <source>
        <strain evidence="3 4">CBS 101986</strain>
    </source>
</reference>
<dbReference type="PANTHER" id="PTHR37402">
    <property type="entry name" value="GRAM DOMAIN-CONTAINING PROTEIN 4"/>
    <property type="match status" value="1"/>
</dbReference>
<accession>A0A8H5EUG0</accession>
<evidence type="ECO:0000256" key="1">
    <source>
        <dbReference type="SAM" id="MobiDB-lite"/>
    </source>
</evidence>
<keyword evidence="2" id="KW-0812">Transmembrane</keyword>
<feature type="compositionally biased region" description="Polar residues" evidence="1">
    <location>
        <begin position="54"/>
        <end position="66"/>
    </location>
</feature>
<dbReference type="InterPro" id="IPR037847">
    <property type="entry name" value="GRAMDC4"/>
</dbReference>
<evidence type="ECO:0000313" key="3">
    <source>
        <dbReference type="EMBL" id="KAF5312433.1"/>
    </source>
</evidence>
<dbReference type="Pfam" id="PF11696">
    <property type="entry name" value="DUF3292"/>
    <property type="match status" value="1"/>
</dbReference>
<comment type="caution">
    <text evidence="3">The sequence shown here is derived from an EMBL/GenBank/DDBJ whole genome shotgun (WGS) entry which is preliminary data.</text>
</comment>
<dbReference type="PANTHER" id="PTHR37402:SF1">
    <property type="entry name" value="GRAM DOMAIN-CONTAINING PROTEIN 4"/>
    <property type="match status" value="1"/>
</dbReference>
<feature type="transmembrane region" description="Helical" evidence="2">
    <location>
        <begin position="361"/>
        <end position="380"/>
    </location>
</feature>
<dbReference type="Proteomes" id="UP000567179">
    <property type="component" value="Unassembled WGS sequence"/>
</dbReference>
<dbReference type="EMBL" id="JAACJJ010000056">
    <property type="protein sequence ID" value="KAF5312433.1"/>
    <property type="molecule type" value="Genomic_DNA"/>
</dbReference>
<feature type="compositionally biased region" description="Polar residues" evidence="1">
    <location>
        <begin position="1"/>
        <end position="15"/>
    </location>
</feature>
<keyword evidence="2" id="KW-0472">Membrane</keyword>
<feature type="region of interest" description="Disordered" evidence="1">
    <location>
        <begin position="1"/>
        <end position="24"/>
    </location>
</feature>
<dbReference type="AlphaFoldDB" id="A0A8H5EUG0"/>
<sequence>MPQPDETNLPGTVTEQNEDQLSESQLRELYDNEEIDRFLRLFSNFVTEVHMPDTPTSTHTATSSLSKDGGDYISTPHNSEESDWVPPGDAHDHPLAQPAPSGPASYNSLSEHIAYKYLIPILPQSRPSTPTFTIGQLRLTTQRLYLATLPGYVPFLRNVKRLATWEDHRSSLMYCCLFWILWWGDLLGSALMLRILYSFVRRRIFPYPSLSDLRSHREAVGRADYFSEQMTARMSAKGSNLTEVWRLLRLVDLKMLGKKKAIKKHIKTGSLTDSSKDSDRDSIVSQEQDATVLDTGLDDEEEMKDMKQDLLLFMDEVANLHERVRNLFIWRKPSASQRYGMILFSILLLVMFLPTKYIVKLAFFTLGFIFWHVVPVISALPPADIKRLPPPLADVPTDAQYAMHIISQRITAGLDVRPRQIPKRKKSDNTSDVNMAASSDDKTTEAIDKGIDWGKWGNRFATGISVVNDIKRLKPASTASVWPPSHPLVPGVVGIAQPNVNVETHTYPCQHSTSPGLITLTPSAMFFTPVMSQKPKLIIPLNAVKGIKKAGLLRGLNVRWRETVDGKKEMKEESFMWIGGRDELFARLVGTDGSRWMNV</sequence>
<dbReference type="GO" id="GO:0006915">
    <property type="term" value="P:apoptotic process"/>
    <property type="evidence" value="ECO:0007669"/>
    <property type="project" value="InterPro"/>
</dbReference>
<protein>
    <submittedName>
        <fullName evidence="3">Uncharacterized protein</fullName>
    </submittedName>
</protein>
<feature type="transmembrane region" description="Helical" evidence="2">
    <location>
        <begin position="339"/>
        <end position="355"/>
    </location>
</feature>
<keyword evidence="2" id="KW-1133">Transmembrane helix</keyword>
<feature type="region of interest" description="Disordered" evidence="1">
    <location>
        <begin position="50"/>
        <end position="104"/>
    </location>
</feature>
<gene>
    <name evidence="3" type="ORF">D9619_003275</name>
</gene>
<organism evidence="3 4">
    <name type="scientific">Psilocybe cf. subviscida</name>
    <dbReference type="NCBI Taxonomy" id="2480587"/>
    <lineage>
        <taxon>Eukaryota</taxon>
        <taxon>Fungi</taxon>
        <taxon>Dikarya</taxon>
        <taxon>Basidiomycota</taxon>
        <taxon>Agaricomycotina</taxon>
        <taxon>Agaricomycetes</taxon>
        <taxon>Agaricomycetidae</taxon>
        <taxon>Agaricales</taxon>
        <taxon>Agaricineae</taxon>
        <taxon>Strophariaceae</taxon>
        <taxon>Psilocybe</taxon>
    </lineage>
</organism>
<feature type="region of interest" description="Disordered" evidence="1">
    <location>
        <begin position="420"/>
        <end position="441"/>
    </location>
</feature>
<dbReference type="OrthoDB" id="1708389at2759"/>
<dbReference type="InterPro" id="IPR021709">
    <property type="entry name" value="DUF3292"/>
</dbReference>
<name>A0A8H5EUG0_9AGAR</name>